<keyword evidence="1 2" id="KW-0808">Transferase</keyword>
<dbReference type="InterPro" id="IPR008949">
    <property type="entry name" value="Isoprenoid_synthase_dom_sf"/>
</dbReference>
<dbReference type="Pfam" id="PF00494">
    <property type="entry name" value="SQS_PSY"/>
    <property type="match status" value="1"/>
</dbReference>
<dbReference type="SUPFAM" id="SSF48576">
    <property type="entry name" value="Terpenoid synthases"/>
    <property type="match status" value="1"/>
</dbReference>
<dbReference type="InterPro" id="IPR019845">
    <property type="entry name" value="Squalene/phytoene_synthase_CS"/>
</dbReference>
<sequence>MSMTAEAPASAPVVASGSSFYTAMRILPRAQREAMYAVYGFCRVVDDVADSDGPRPPRLAELEAWRGDLDRFYRNGATTARTATLADAVRTFRLRQEDFLAVIDGMEMDVLEDQQAPDWATLNLYCDRVASAVGRLSVRVFGMEEGAGIALSHHLGLALQLTNILRDVDEDAAMRRLYLPREALRRAGIEATAPDEVLAHPGLAKACDEVAAEARRHFTEAELIMRNAPRKAVRAPRLMATAYRSVLDRVVARGFAAPRERVGVDKVRLILSALRHGIL</sequence>
<dbReference type="EMBL" id="FOFG01000001">
    <property type="protein sequence ID" value="SEP76384.1"/>
    <property type="molecule type" value="Genomic_DNA"/>
</dbReference>
<proteinExistence type="predicted"/>
<dbReference type="SFLD" id="SFLDG01212">
    <property type="entry name" value="Phytoene_synthase_like"/>
    <property type="match status" value="1"/>
</dbReference>
<dbReference type="PROSITE" id="PS01044">
    <property type="entry name" value="SQUALEN_PHYTOEN_SYN_1"/>
    <property type="match status" value="1"/>
</dbReference>
<name>A0A1H9AI14_9HYPH</name>
<dbReference type="PANTHER" id="PTHR31480">
    <property type="entry name" value="BIFUNCTIONAL LYCOPENE CYCLASE/PHYTOENE SYNTHASE"/>
    <property type="match status" value="1"/>
</dbReference>
<dbReference type="CDD" id="cd00683">
    <property type="entry name" value="Trans_IPPS_HH"/>
    <property type="match status" value="1"/>
</dbReference>
<dbReference type="RefSeq" id="WP_092494925.1">
    <property type="nucleotide sequence ID" value="NZ_FOFG01000001.1"/>
</dbReference>
<dbReference type="NCBIfam" id="TIGR03465">
    <property type="entry name" value="HpnD"/>
    <property type="match status" value="1"/>
</dbReference>
<dbReference type="SFLD" id="SFLDG01018">
    <property type="entry name" value="Squalene/Phytoene_Synthase_Lik"/>
    <property type="match status" value="1"/>
</dbReference>
<organism evidence="2 3">
    <name type="scientific">Faunimonas pinastri</name>
    <dbReference type="NCBI Taxonomy" id="1855383"/>
    <lineage>
        <taxon>Bacteria</taxon>
        <taxon>Pseudomonadati</taxon>
        <taxon>Pseudomonadota</taxon>
        <taxon>Alphaproteobacteria</taxon>
        <taxon>Hyphomicrobiales</taxon>
        <taxon>Afifellaceae</taxon>
        <taxon>Faunimonas</taxon>
    </lineage>
</organism>
<dbReference type="InterPro" id="IPR033904">
    <property type="entry name" value="Trans_IPPS_HH"/>
</dbReference>
<keyword evidence="3" id="KW-1185">Reference proteome</keyword>
<accession>A0A1H9AI14</accession>
<evidence type="ECO:0000256" key="1">
    <source>
        <dbReference type="ARBA" id="ARBA00022679"/>
    </source>
</evidence>
<dbReference type="AlphaFoldDB" id="A0A1H9AI14"/>
<dbReference type="Proteomes" id="UP000199647">
    <property type="component" value="Unassembled WGS sequence"/>
</dbReference>
<reference evidence="2 3" key="1">
    <citation type="submission" date="2016-10" db="EMBL/GenBank/DDBJ databases">
        <authorList>
            <person name="de Groot N.N."/>
        </authorList>
    </citation>
    <scope>NUCLEOTIDE SEQUENCE [LARGE SCALE GENOMIC DNA]</scope>
    <source>
        <strain evidence="2 3">A52C2</strain>
    </source>
</reference>
<dbReference type="PROSITE" id="PS01045">
    <property type="entry name" value="SQUALEN_PHYTOEN_SYN_2"/>
    <property type="match status" value="1"/>
</dbReference>
<dbReference type="InterPro" id="IPR044843">
    <property type="entry name" value="Trans_IPPS_bact-type"/>
</dbReference>
<dbReference type="GO" id="GO:0016117">
    <property type="term" value="P:carotenoid biosynthetic process"/>
    <property type="evidence" value="ECO:0007669"/>
    <property type="project" value="InterPro"/>
</dbReference>
<dbReference type="GO" id="GO:0004311">
    <property type="term" value="F:geranylgeranyl diphosphate synthase activity"/>
    <property type="evidence" value="ECO:0007669"/>
    <property type="project" value="InterPro"/>
</dbReference>
<evidence type="ECO:0000313" key="2">
    <source>
        <dbReference type="EMBL" id="SEP76384.1"/>
    </source>
</evidence>
<protein>
    <submittedName>
        <fullName evidence="2">Farnesyl-diphosphate farnesyltransferase</fullName>
    </submittedName>
</protein>
<dbReference type="OrthoDB" id="9807580at2"/>
<dbReference type="GO" id="GO:0051996">
    <property type="term" value="F:squalene synthase [NAD(P)H] activity"/>
    <property type="evidence" value="ECO:0007669"/>
    <property type="project" value="InterPro"/>
</dbReference>
<dbReference type="InterPro" id="IPR017828">
    <property type="entry name" value="SQ_synth_HpnD-like"/>
</dbReference>
<dbReference type="InterPro" id="IPR002060">
    <property type="entry name" value="Squ/phyt_synthse"/>
</dbReference>
<dbReference type="STRING" id="1855383.SAMN05216548_101435"/>
<gene>
    <name evidence="2" type="ORF">SAMN05216548_101435</name>
</gene>
<evidence type="ECO:0000313" key="3">
    <source>
        <dbReference type="Proteomes" id="UP000199647"/>
    </source>
</evidence>
<dbReference type="Gene3D" id="1.10.600.10">
    <property type="entry name" value="Farnesyl Diphosphate Synthase"/>
    <property type="match status" value="1"/>
</dbReference>
<dbReference type="SFLD" id="SFLDS00005">
    <property type="entry name" value="Isoprenoid_Synthase_Type_I"/>
    <property type="match status" value="1"/>
</dbReference>